<dbReference type="AlphaFoldDB" id="A0A9Q3UJ14"/>
<dbReference type="RefSeq" id="WP_208894701.1">
    <property type="nucleotide sequence ID" value="NZ_CP066164.1"/>
</dbReference>
<dbReference type="Gene3D" id="1.10.10.60">
    <property type="entry name" value="Homeodomain-like"/>
    <property type="match status" value="1"/>
</dbReference>
<dbReference type="InterPro" id="IPR002197">
    <property type="entry name" value="HTH_Fis"/>
</dbReference>
<proteinExistence type="predicted"/>
<accession>A0A9Q3UJ14</accession>
<gene>
    <name evidence="2" type="ORF">IB292_21815</name>
</gene>
<dbReference type="GO" id="GO:0043565">
    <property type="term" value="F:sequence-specific DNA binding"/>
    <property type="evidence" value="ECO:0007669"/>
    <property type="project" value="InterPro"/>
</dbReference>
<evidence type="ECO:0000313" key="3">
    <source>
        <dbReference type="Proteomes" id="UP000726777"/>
    </source>
</evidence>
<dbReference type="Proteomes" id="UP000726777">
    <property type="component" value="Unassembled WGS sequence"/>
</dbReference>
<protein>
    <submittedName>
        <fullName evidence="2">Helix-turn-helix domain-containing protein</fullName>
    </submittedName>
</protein>
<reference evidence="2" key="1">
    <citation type="submission" date="2020-09" db="EMBL/GenBank/DDBJ databases">
        <title>Genome sequence of Vibrio parahaemolyticus isolates.</title>
        <authorList>
            <person name="Hammerl J.A."/>
            <person name="Strauch E."/>
        </authorList>
    </citation>
    <scope>NUCLEOTIDE SEQUENCE</scope>
    <source>
        <strain evidence="2">17-VB00146</strain>
    </source>
</reference>
<dbReference type="Pfam" id="PF02954">
    <property type="entry name" value="HTH_8"/>
    <property type="match status" value="1"/>
</dbReference>
<dbReference type="SUPFAM" id="SSF46689">
    <property type="entry name" value="Homeodomain-like"/>
    <property type="match status" value="1"/>
</dbReference>
<feature type="domain" description="DNA binding HTH" evidence="1">
    <location>
        <begin position="40"/>
        <end position="70"/>
    </location>
</feature>
<evidence type="ECO:0000313" key="2">
    <source>
        <dbReference type="EMBL" id="MCC3807661.1"/>
    </source>
</evidence>
<dbReference type="InterPro" id="IPR009057">
    <property type="entry name" value="Homeodomain-like_sf"/>
</dbReference>
<evidence type="ECO:0000259" key="1">
    <source>
        <dbReference type="Pfam" id="PF02954"/>
    </source>
</evidence>
<sequence length="75" mass="8556">MGSPKGSPIDKAFIIDYIEHLFINAVDQPDLRWIYPVIQKAIAETALIHTHGNQTQAAQLLGIHRETLRRYYLAL</sequence>
<comment type="caution">
    <text evidence="2">The sequence shown here is derived from an EMBL/GenBank/DDBJ whole genome shotgun (WGS) entry which is preliminary data.</text>
</comment>
<name>A0A9Q3UJ14_VIBPH</name>
<organism evidence="2 3">
    <name type="scientific">Vibrio parahaemolyticus</name>
    <dbReference type="NCBI Taxonomy" id="670"/>
    <lineage>
        <taxon>Bacteria</taxon>
        <taxon>Pseudomonadati</taxon>
        <taxon>Pseudomonadota</taxon>
        <taxon>Gammaproteobacteria</taxon>
        <taxon>Vibrionales</taxon>
        <taxon>Vibrionaceae</taxon>
        <taxon>Vibrio</taxon>
    </lineage>
</organism>
<dbReference type="PRINTS" id="PR01590">
    <property type="entry name" value="HTHFIS"/>
</dbReference>
<dbReference type="EMBL" id="JACVHL010000029">
    <property type="protein sequence ID" value="MCC3807661.1"/>
    <property type="molecule type" value="Genomic_DNA"/>
</dbReference>